<protein>
    <submittedName>
        <fullName evidence="1">CAZy families GH30|CBM13 protein</fullName>
    </submittedName>
</protein>
<dbReference type="PANTHER" id="PTHR42767:SF1">
    <property type="entry name" value="ENDO-BETA-1,6-GALACTANASE-LIKE DOMAIN-CONTAINING PROTEIN"/>
    <property type="match status" value="1"/>
</dbReference>
<dbReference type="InterPro" id="IPR017853">
    <property type="entry name" value="GH"/>
</dbReference>
<dbReference type="SUPFAM" id="SSF51445">
    <property type="entry name" value="(Trans)glycosidases"/>
    <property type="match status" value="1"/>
</dbReference>
<dbReference type="Gene3D" id="3.20.20.80">
    <property type="entry name" value="Glycosidases"/>
    <property type="match status" value="1"/>
</dbReference>
<dbReference type="InterPro" id="IPR039743">
    <property type="entry name" value="6GAL/EXGAL"/>
</dbReference>
<name>A0A060CK22_9PSEU</name>
<organism evidence="1">
    <name type="scientific">uncultured Actinosynnema sp</name>
    <dbReference type="NCBI Taxonomy" id="905025"/>
    <lineage>
        <taxon>Bacteria</taxon>
        <taxon>Bacillati</taxon>
        <taxon>Actinomycetota</taxon>
        <taxon>Actinomycetes</taxon>
        <taxon>Pseudonocardiales</taxon>
        <taxon>Pseudonocardiaceae</taxon>
        <taxon>Actinosynnema</taxon>
        <taxon>environmental samples</taxon>
    </lineage>
</organism>
<dbReference type="EMBL" id="KF126033">
    <property type="protein sequence ID" value="AIA93375.1"/>
    <property type="molecule type" value="Genomic_DNA"/>
</dbReference>
<accession>A0A060CK22</accession>
<dbReference type="GO" id="GO:0004553">
    <property type="term" value="F:hydrolase activity, hydrolyzing O-glycosyl compounds"/>
    <property type="evidence" value="ECO:0007669"/>
    <property type="project" value="InterPro"/>
</dbReference>
<dbReference type="AlphaFoldDB" id="A0A060CK22"/>
<feature type="non-terminal residue" evidence="1">
    <location>
        <position position="1"/>
    </location>
</feature>
<sequence length="170" mass="18327">SEDQFVRYLTRVTDHLEDEYGIEVDSVEPLNEPYDCATCWFTNTSSGSPVARQEGMTVGPVQQATLVKKLSASLALPSTTTDAVVSAPDEVNPTRFLLDWAGFDDEAKDALGQINVHTYGSYGTDALKVRDIAKAADKPVMMSEVEGSYANGYNPTAIGNGLFIAGIINK</sequence>
<reference evidence="1" key="1">
    <citation type="journal article" date="2013" name="Environ. Microbiol.">
        <title>Seasonally variable intestinal metagenomes of the red palm weevil (Rhynchophorus ferrugineus).</title>
        <authorList>
            <person name="Jia S."/>
            <person name="Zhang X."/>
            <person name="Zhang G."/>
            <person name="Yin A."/>
            <person name="Zhang S."/>
            <person name="Li F."/>
            <person name="Wang L."/>
            <person name="Zhao D."/>
            <person name="Yun Q."/>
            <person name="Tala"/>
            <person name="Wang J."/>
            <person name="Sun G."/>
            <person name="Baabdullah M."/>
            <person name="Yu X."/>
            <person name="Hu S."/>
            <person name="Al-Mssallem I.S."/>
            <person name="Yu J."/>
        </authorList>
    </citation>
    <scope>NUCLEOTIDE SEQUENCE</scope>
</reference>
<feature type="non-terminal residue" evidence="1">
    <location>
        <position position="170"/>
    </location>
</feature>
<proteinExistence type="predicted"/>
<evidence type="ECO:0000313" key="1">
    <source>
        <dbReference type="EMBL" id="AIA93375.1"/>
    </source>
</evidence>
<dbReference type="PANTHER" id="PTHR42767">
    <property type="entry name" value="ENDO-BETA-1,6-GALACTANASE"/>
    <property type="match status" value="1"/>
</dbReference>